<proteinExistence type="predicted"/>
<name>A0A7S0AG94_9DINO</name>
<dbReference type="EMBL" id="HBEG01026483">
    <property type="protein sequence ID" value="CAD8362823.1"/>
    <property type="molecule type" value="Transcribed_RNA"/>
</dbReference>
<protein>
    <submittedName>
        <fullName evidence="1">Uncharacterized protein</fullName>
    </submittedName>
</protein>
<evidence type="ECO:0000313" key="1">
    <source>
        <dbReference type="EMBL" id="CAD8362823.1"/>
    </source>
</evidence>
<reference evidence="1" key="1">
    <citation type="submission" date="2021-01" db="EMBL/GenBank/DDBJ databases">
        <authorList>
            <person name="Corre E."/>
            <person name="Pelletier E."/>
            <person name="Niang G."/>
            <person name="Scheremetjew M."/>
            <person name="Finn R."/>
            <person name="Kale V."/>
            <person name="Holt S."/>
            <person name="Cochrane G."/>
            <person name="Meng A."/>
            <person name="Brown T."/>
            <person name="Cohen L."/>
        </authorList>
    </citation>
    <scope>NUCLEOTIDE SEQUENCE</scope>
    <source>
        <strain evidence="1">Pbaha01</strain>
    </source>
</reference>
<organism evidence="1">
    <name type="scientific">Pyrodinium bahamense</name>
    <dbReference type="NCBI Taxonomy" id="73915"/>
    <lineage>
        <taxon>Eukaryota</taxon>
        <taxon>Sar</taxon>
        <taxon>Alveolata</taxon>
        <taxon>Dinophyceae</taxon>
        <taxon>Gonyaulacales</taxon>
        <taxon>Pyrocystaceae</taxon>
        <taxon>Pyrodinium</taxon>
    </lineage>
</organism>
<dbReference type="AlphaFoldDB" id="A0A7S0AG94"/>
<gene>
    <name evidence="1" type="ORF">PBAH0796_LOCUS16075</name>
</gene>
<sequence>MDEEGPPVIQQLPLEVWELSPSELSPRFPTSTVKLPSGIGVVNTAVQRSRSSLSHEATLPSLPTLGAVSSKSEPLLFWTAQGTKWRAVLRTCHSLIATCLYAASTLMRMPWLPLGLQCFYVVCLAPAYSILYHALSLNRAGTYYETLIEMFTKLPAYLIERRTWRDDDGNIMLRAMEVEQGACIVRTVDAFESTILFVLASWVSLIGLRGFQDAVPRGVALIIEMLVVFSVHRGFGLNLLHDKCWGLLQPKAMWVFECEPHGMECRIRPLLKHPILEF</sequence>
<accession>A0A7S0AG94</accession>